<feature type="transmembrane region" description="Helical" evidence="9">
    <location>
        <begin position="21"/>
        <end position="47"/>
    </location>
</feature>
<proteinExistence type="predicted"/>
<sequence length="280" mass="31380">MKKKGNRYRKDPNRLGGPRHWLRVGLFLAGISALVLAAGVTFSRAYWAVFDSSLLALRAVDVKGLVRVDRRTVLNTLGVPRDANMLQLHLDDLRRRLEALPWVRSAEVRLEPQGRLVVSVVERRPTALVMVGTPLLMDEDGTLFAEAKPQEHLDLPFVTRLGEETPQVGSRVPARFLEDFRDFMETLRALADEGHSRLGSLRSAVSEIRWDPGDGTTLVLNPRGLTVHLGRGDCRRKLLRLERVLEAASRHPSVSELLGVDLDFRDQARLRARLAAARGI</sequence>
<dbReference type="Gene3D" id="3.10.20.310">
    <property type="entry name" value="membrane protein fhac"/>
    <property type="match status" value="1"/>
</dbReference>
<evidence type="ECO:0000259" key="10">
    <source>
        <dbReference type="PROSITE" id="PS51779"/>
    </source>
</evidence>
<evidence type="ECO:0000313" key="12">
    <source>
        <dbReference type="Proteomes" id="UP000184076"/>
    </source>
</evidence>
<evidence type="ECO:0000256" key="7">
    <source>
        <dbReference type="ARBA" id="ARBA00023136"/>
    </source>
</evidence>
<evidence type="ECO:0000256" key="5">
    <source>
        <dbReference type="ARBA" id="ARBA00022692"/>
    </source>
</evidence>
<dbReference type="InterPro" id="IPR034746">
    <property type="entry name" value="POTRA"/>
</dbReference>
<keyword evidence="8" id="KW-0131">Cell cycle</keyword>
<dbReference type="RefSeq" id="WP_073041411.1">
    <property type="nucleotide sequence ID" value="NZ_FQVB01000042.1"/>
</dbReference>
<evidence type="ECO:0000256" key="9">
    <source>
        <dbReference type="SAM" id="Phobius"/>
    </source>
</evidence>
<keyword evidence="7 9" id="KW-0472">Membrane</keyword>
<protein>
    <submittedName>
        <fullName evidence="11">Cell division protein FtsQ</fullName>
    </submittedName>
</protein>
<evidence type="ECO:0000313" key="11">
    <source>
        <dbReference type="EMBL" id="SHG11047.1"/>
    </source>
</evidence>
<keyword evidence="5 9" id="KW-0812">Transmembrane</keyword>
<organism evidence="11 12">
    <name type="scientific">Desulfacinum infernum DSM 9756</name>
    <dbReference type="NCBI Taxonomy" id="1121391"/>
    <lineage>
        <taxon>Bacteria</taxon>
        <taxon>Pseudomonadati</taxon>
        <taxon>Thermodesulfobacteriota</taxon>
        <taxon>Syntrophobacteria</taxon>
        <taxon>Syntrophobacterales</taxon>
        <taxon>Syntrophobacteraceae</taxon>
        <taxon>Desulfacinum</taxon>
    </lineage>
</organism>
<keyword evidence="6 9" id="KW-1133">Transmembrane helix</keyword>
<dbReference type="InterPro" id="IPR005548">
    <property type="entry name" value="Cell_div_FtsQ/DivIB_C"/>
</dbReference>
<dbReference type="EMBL" id="FQVB01000042">
    <property type="protein sequence ID" value="SHG11047.1"/>
    <property type="molecule type" value="Genomic_DNA"/>
</dbReference>
<dbReference type="GO" id="GO:0016020">
    <property type="term" value="C:membrane"/>
    <property type="evidence" value="ECO:0007669"/>
    <property type="project" value="UniProtKB-SubCell"/>
</dbReference>
<reference evidence="12" key="1">
    <citation type="submission" date="2016-11" db="EMBL/GenBank/DDBJ databases">
        <authorList>
            <person name="Varghese N."/>
            <person name="Submissions S."/>
        </authorList>
    </citation>
    <scope>NUCLEOTIDE SEQUENCE [LARGE SCALE GENOMIC DNA]</scope>
    <source>
        <strain evidence="12">DSM 9756</strain>
    </source>
</reference>
<dbReference type="PROSITE" id="PS51779">
    <property type="entry name" value="POTRA"/>
    <property type="match status" value="1"/>
</dbReference>
<dbReference type="AlphaFoldDB" id="A0A1M5H4X6"/>
<keyword evidence="4 11" id="KW-0132">Cell division</keyword>
<evidence type="ECO:0000256" key="4">
    <source>
        <dbReference type="ARBA" id="ARBA00022618"/>
    </source>
</evidence>
<dbReference type="PANTHER" id="PTHR35851:SF1">
    <property type="entry name" value="CELL DIVISION PROTEIN FTSQ"/>
    <property type="match status" value="1"/>
</dbReference>
<evidence type="ECO:0000256" key="3">
    <source>
        <dbReference type="ARBA" id="ARBA00022519"/>
    </source>
</evidence>
<evidence type="ECO:0000256" key="8">
    <source>
        <dbReference type="ARBA" id="ARBA00023306"/>
    </source>
</evidence>
<evidence type="ECO:0000256" key="1">
    <source>
        <dbReference type="ARBA" id="ARBA00004370"/>
    </source>
</evidence>
<dbReference type="PANTHER" id="PTHR35851">
    <property type="entry name" value="CELL DIVISION PROTEIN FTSQ"/>
    <property type="match status" value="1"/>
</dbReference>
<keyword evidence="3" id="KW-0997">Cell inner membrane</keyword>
<accession>A0A1M5H4X6</accession>
<dbReference type="Pfam" id="PF03799">
    <property type="entry name" value="FtsQ_DivIB_C"/>
    <property type="match status" value="1"/>
</dbReference>
<evidence type="ECO:0000256" key="2">
    <source>
        <dbReference type="ARBA" id="ARBA00022475"/>
    </source>
</evidence>
<dbReference type="InterPro" id="IPR013685">
    <property type="entry name" value="POTRA_FtsQ_type"/>
</dbReference>
<dbReference type="Pfam" id="PF08478">
    <property type="entry name" value="POTRA_1"/>
    <property type="match status" value="1"/>
</dbReference>
<keyword evidence="2" id="KW-1003">Cell membrane</keyword>
<dbReference type="STRING" id="1121391.SAMN02745206_03281"/>
<keyword evidence="12" id="KW-1185">Reference proteome</keyword>
<dbReference type="InterPro" id="IPR026579">
    <property type="entry name" value="FtsQ"/>
</dbReference>
<comment type="subcellular location">
    <subcellularLocation>
        <location evidence="1">Membrane</location>
    </subcellularLocation>
</comment>
<dbReference type="Proteomes" id="UP000184076">
    <property type="component" value="Unassembled WGS sequence"/>
</dbReference>
<dbReference type="GO" id="GO:0090529">
    <property type="term" value="P:cell septum assembly"/>
    <property type="evidence" value="ECO:0007669"/>
    <property type="project" value="InterPro"/>
</dbReference>
<feature type="domain" description="POTRA" evidence="10">
    <location>
        <begin position="55"/>
        <end position="123"/>
    </location>
</feature>
<gene>
    <name evidence="11" type="ORF">SAMN02745206_03281</name>
</gene>
<evidence type="ECO:0000256" key="6">
    <source>
        <dbReference type="ARBA" id="ARBA00022989"/>
    </source>
</evidence>
<name>A0A1M5H4X6_9BACT</name>